<organism evidence="6 7">
    <name type="scientific">Spiroplasma clarkii</name>
    <dbReference type="NCBI Taxonomy" id="2139"/>
    <lineage>
        <taxon>Bacteria</taxon>
        <taxon>Bacillati</taxon>
        <taxon>Mycoplasmatota</taxon>
        <taxon>Mollicutes</taxon>
        <taxon>Entomoplasmatales</taxon>
        <taxon>Spiroplasmataceae</taxon>
        <taxon>Spiroplasma</taxon>
    </lineage>
</organism>
<evidence type="ECO:0000256" key="1">
    <source>
        <dbReference type="ARBA" id="ARBA00005417"/>
    </source>
</evidence>
<dbReference type="RefSeq" id="WP_100254391.1">
    <property type="nucleotide sequence ID" value="NZ_CP024870.1"/>
</dbReference>
<evidence type="ECO:0000313" key="7">
    <source>
        <dbReference type="Proteomes" id="UP000231179"/>
    </source>
</evidence>
<keyword evidence="7" id="KW-1185">Reference proteome</keyword>
<dbReference type="Proteomes" id="UP000231179">
    <property type="component" value="Chromosome"/>
</dbReference>
<protein>
    <submittedName>
        <fullName evidence="6">ABC transporter ATP-binding protein</fullName>
    </submittedName>
</protein>
<reference evidence="6 7" key="1">
    <citation type="submission" date="2017-11" db="EMBL/GenBank/DDBJ databases">
        <title>Complete genome sequence of Spiroplasma clarkii CN-5 (DSM 19994).</title>
        <authorList>
            <person name="Tsai Y.-M."/>
            <person name="Chang A."/>
            <person name="Lo W.-S."/>
            <person name="Kuo C.-H."/>
        </authorList>
    </citation>
    <scope>NUCLEOTIDE SEQUENCE [LARGE SCALE GENOMIC DNA]</scope>
    <source>
        <strain evidence="6 7">CN-5</strain>
    </source>
</reference>
<accession>A0A2K8KHW6</accession>
<dbReference type="InterPro" id="IPR050763">
    <property type="entry name" value="ABC_transporter_ATP-binding"/>
</dbReference>
<dbReference type="InterPro" id="IPR003439">
    <property type="entry name" value="ABC_transporter-like_ATP-bd"/>
</dbReference>
<dbReference type="InterPro" id="IPR027417">
    <property type="entry name" value="P-loop_NTPase"/>
</dbReference>
<sequence length="426" mass="49270">MESTKPIVVLENVTKIFNKKNWAIKKINLKITKGEAVAIIGPNSSGKTVLGRLIASLIKPTSGIVEYNFTKGDAYTSIGFQFEHTNWPEGFKVREIVNLYVKIFAIHDEAWLEKLSNLFDINSRFDRTLNSCGSSWLKLFSLYLALVHKPELVILDEVSNSIGLDMKQKVVEFLKWYKKEYKATFIIISPDEMLFEICDQVIVLQNGLIASEDEISKLPQPVSYKAYITEIMRALETETVTLKPDPIFQPILKNYLVAFESFNEEYQKFMAIKNLQTAVETSNSLTMLKNYWFHTEILHQALLKVASTALDKKNIDEVRYEIKALLKTLNKATKLVKKEPTDFKYRKAELKFIDKIITFNKYIKADLYPIFKSSKLLIDGNEVTAELSNKEQAKLKTMKKKYIQEEIKLMKLEERHLKKQARHNQS</sequence>
<dbReference type="Gene3D" id="3.40.50.300">
    <property type="entry name" value="P-loop containing nucleotide triphosphate hydrolases"/>
    <property type="match status" value="1"/>
</dbReference>
<feature type="domain" description="ABC transporter" evidence="5">
    <location>
        <begin position="8"/>
        <end position="231"/>
    </location>
</feature>
<dbReference type="SUPFAM" id="SSF52540">
    <property type="entry name" value="P-loop containing nucleoside triphosphate hydrolases"/>
    <property type="match status" value="1"/>
</dbReference>
<dbReference type="Pfam" id="PF00005">
    <property type="entry name" value="ABC_tran"/>
    <property type="match status" value="1"/>
</dbReference>
<keyword evidence="3" id="KW-0547">Nucleotide-binding</keyword>
<keyword evidence="4 6" id="KW-0067">ATP-binding</keyword>
<dbReference type="EMBL" id="CP024870">
    <property type="protein sequence ID" value="ATX70832.1"/>
    <property type="molecule type" value="Genomic_DNA"/>
</dbReference>
<evidence type="ECO:0000259" key="5">
    <source>
        <dbReference type="PROSITE" id="PS50893"/>
    </source>
</evidence>
<evidence type="ECO:0000256" key="2">
    <source>
        <dbReference type="ARBA" id="ARBA00022448"/>
    </source>
</evidence>
<dbReference type="AlphaFoldDB" id="A0A2K8KHW6"/>
<dbReference type="GO" id="GO:0005524">
    <property type="term" value="F:ATP binding"/>
    <property type="evidence" value="ECO:0007669"/>
    <property type="project" value="UniProtKB-KW"/>
</dbReference>
<evidence type="ECO:0000256" key="3">
    <source>
        <dbReference type="ARBA" id="ARBA00022741"/>
    </source>
</evidence>
<proteinExistence type="inferred from homology"/>
<evidence type="ECO:0000256" key="4">
    <source>
        <dbReference type="ARBA" id="ARBA00022840"/>
    </source>
</evidence>
<dbReference type="GO" id="GO:0016887">
    <property type="term" value="F:ATP hydrolysis activity"/>
    <property type="evidence" value="ECO:0007669"/>
    <property type="project" value="InterPro"/>
</dbReference>
<dbReference type="PROSITE" id="PS50893">
    <property type="entry name" value="ABC_TRANSPORTER_2"/>
    <property type="match status" value="1"/>
</dbReference>
<dbReference type="SMART" id="SM00382">
    <property type="entry name" value="AAA"/>
    <property type="match status" value="1"/>
</dbReference>
<evidence type="ECO:0000313" key="6">
    <source>
        <dbReference type="EMBL" id="ATX70832.1"/>
    </source>
</evidence>
<name>A0A2K8KHW6_9MOLU</name>
<keyword evidence="2" id="KW-0813">Transport</keyword>
<dbReference type="PANTHER" id="PTHR42711">
    <property type="entry name" value="ABC TRANSPORTER ATP-BINDING PROTEIN"/>
    <property type="match status" value="1"/>
</dbReference>
<gene>
    <name evidence="6" type="ORF">SCLAR_v1c05130</name>
</gene>
<comment type="similarity">
    <text evidence="1">Belongs to the ABC transporter superfamily.</text>
</comment>
<dbReference type="InterPro" id="IPR003593">
    <property type="entry name" value="AAA+_ATPase"/>
</dbReference>
<dbReference type="PANTHER" id="PTHR42711:SF5">
    <property type="entry name" value="ABC TRANSPORTER ATP-BINDING PROTEIN NATA"/>
    <property type="match status" value="1"/>
</dbReference>